<dbReference type="AlphaFoldDB" id="A0A0E9NQW8"/>
<dbReference type="InterPro" id="IPR037278">
    <property type="entry name" value="ARFGAP/RecO"/>
</dbReference>
<keyword evidence="3 5" id="KW-0863">Zinc-finger</keyword>
<dbReference type="GO" id="GO:0008270">
    <property type="term" value="F:zinc ion binding"/>
    <property type="evidence" value="ECO:0007669"/>
    <property type="project" value="UniProtKB-KW"/>
</dbReference>
<dbReference type="STRING" id="698492.A0A0E9NQW8"/>
<dbReference type="GO" id="GO:0005737">
    <property type="term" value="C:cytoplasm"/>
    <property type="evidence" value="ECO:0007669"/>
    <property type="project" value="TreeGrafter"/>
</dbReference>
<feature type="region of interest" description="Disordered" evidence="6">
    <location>
        <begin position="296"/>
        <end position="325"/>
    </location>
</feature>
<dbReference type="PROSITE" id="PS50115">
    <property type="entry name" value="ARFGAP"/>
    <property type="match status" value="1"/>
</dbReference>
<feature type="region of interest" description="Disordered" evidence="6">
    <location>
        <begin position="371"/>
        <end position="435"/>
    </location>
</feature>
<evidence type="ECO:0000256" key="6">
    <source>
        <dbReference type="SAM" id="MobiDB-lite"/>
    </source>
</evidence>
<accession>A0A0E9NQW8</accession>
<organism evidence="8 9">
    <name type="scientific">Saitoella complicata (strain BCRC 22490 / CBS 7301 / JCM 7358 / NBRC 10748 / NRRL Y-17804)</name>
    <dbReference type="NCBI Taxonomy" id="698492"/>
    <lineage>
        <taxon>Eukaryota</taxon>
        <taxon>Fungi</taxon>
        <taxon>Dikarya</taxon>
        <taxon>Ascomycota</taxon>
        <taxon>Taphrinomycotina</taxon>
        <taxon>Taphrinomycotina incertae sedis</taxon>
        <taxon>Saitoella</taxon>
    </lineage>
</organism>
<feature type="compositionally biased region" description="Polar residues" evidence="6">
    <location>
        <begin position="249"/>
        <end position="269"/>
    </location>
</feature>
<dbReference type="SUPFAM" id="SSF57863">
    <property type="entry name" value="ArfGap/RecO-like zinc finger"/>
    <property type="match status" value="1"/>
</dbReference>
<feature type="domain" description="Arf-GAP" evidence="7">
    <location>
        <begin position="13"/>
        <end position="133"/>
    </location>
</feature>
<dbReference type="InterPro" id="IPR001164">
    <property type="entry name" value="ArfGAP_dom"/>
</dbReference>
<keyword evidence="1" id="KW-0343">GTPase activation</keyword>
<dbReference type="FunFam" id="1.10.220.150:FF:000009">
    <property type="entry name" value="stromal membrane-associated protein 1 isoform X1"/>
    <property type="match status" value="1"/>
</dbReference>
<evidence type="ECO:0000256" key="5">
    <source>
        <dbReference type="PROSITE-ProRule" id="PRU00288"/>
    </source>
</evidence>
<proteinExistence type="predicted"/>
<feature type="region of interest" description="Disordered" evidence="6">
    <location>
        <begin position="89"/>
        <end position="108"/>
    </location>
</feature>
<dbReference type="InterPro" id="IPR009060">
    <property type="entry name" value="UBA-like_sf"/>
</dbReference>
<dbReference type="PANTHER" id="PTHR45705">
    <property type="entry name" value="FI20236P1"/>
    <property type="match status" value="1"/>
</dbReference>
<evidence type="ECO:0000256" key="1">
    <source>
        <dbReference type="ARBA" id="ARBA00022468"/>
    </source>
</evidence>
<gene>
    <name evidence="8" type="ORF">G7K_6352-t1</name>
</gene>
<feature type="compositionally biased region" description="Low complexity" evidence="6">
    <location>
        <begin position="170"/>
        <end position="188"/>
    </location>
</feature>
<evidence type="ECO:0000256" key="4">
    <source>
        <dbReference type="ARBA" id="ARBA00022833"/>
    </source>
</evidence>
<feature type="compositionally biased region" description="Low complexity" evidence="6">
    <location>
        <begin position="385"/>
        <end position="428"/>
    </location>
</feature>
<evidence type="ECO:0000256" key="3">
    <source>
        <dbReference type="ARBA" id="ARBA00022771"/>
    </source>
</evidence>
<reference evidence="8 9" key="2">
    <citation type="journal article" date="2014" name="J. Gen. Appl. Microbiol.">
        <title>The early diverging ascomycetous budding yeast Saitoella complicata has three histone deacetylases belonging to the Clr6, Hos2, and Rpd3 lineages.</title>
        <authorList>
            <person name="Nishida H."/>
            <person name="Matsumoto T."/>
            <person name="Kondo S."/>
            <person name="Hamamoto M."/>
            <person name="Yoshikawa H."/>
        </authorList>
    </citation>
    <scope>NUCLEOTIDE SEQUENCE [LARGE SCALE GENOMIC DNA]</scope>
    <source>
        <strain evidence="8 9">NRRL Y-17804</strain>
    </source>
</reference>
<keyword evidence="4" id="KW-0862">Zinc</keyword>
<sequence length="435" mass="47360">MSSISKRQDAKNQQFLRSLIQLPANSTCADCRNPNPLWASWSLGCFLCMRCAGLHRKMGTHISKVKSISLDTWTPEQLNNMKELGNEKSNAIWNPDGKAPPYADEGDDSAIERYIRDKYEKGKFRRDRQSPLATEMSGVPYGEESRPSRMPPSREAFSDNVPPRQASQRAPTTVTAPAAQTQQAKATGPGWGPKLLALKSAGFPNPRQNLDALKMYDGDVERAKAYLSGGQPSPVTAQASTNPFADQTAVSAPVSNNPFPSQRVTTNPSDPFPSQPTGSTVASSSSDLFSAFASSAPSTTTTASNPFQSSNPFPSQANQLAPPVSDKKSAILSLYNQAPAQPMYGYPPQQQQQQMYAAPQQAYGQMQQPMGQNPFGQMAGMNMHPQQPLPQQGGQPWYAQPQQQMGGAPQQQWGQYGGQQQQQQQQQGGQQGPFF</sequence>
<dbReference type="GO" id="GO:0005096">
    <property type="term" value="F:GTPase activator activity"/>
    <property type="evidence" value="ECO:0007669"/>
    <property type="project" value="UniProtKB-KW"/>
</dbReference>
<keyword evidence="9" id="KW-1185">Reference proteome</keyword>
<reference evidence="8 9" key="3">
    <citation type="journal article" date="2015" name="Genome Announc.">
        <title>Draft Genome Sequence of the Archiascomycetous Yeast Saitoella complicata.</title>
        <authorList>
            <person name="Yamauchi K."/>
            <person name="Kondo S."/>
            <person name="Hamamoto M."/>
            <person name="Takahashi Y."/>
            <person name="Ogura Y."/>
            <person name="Hayashi T."/>
            <person name="Nishida H."/>
        </authorList>
    </citation>
    <scope>NUCLEOTIDE SEQUENCE [LARGE SCALE GENOMIC DNA]</scope>
    <source>
        <strain evidence="8 9">NRRL Y-17804</strain>
    </source>
</reference>
<protein>
    <recommendedName>
        <fullName evidence="7">Arf-GAP domain-containing protein</fullName>
    </recommendedName>
</protein>
<dbReference type="Proteomes" id="UP000033140">
    <property type="component" value="Unassembled WGS sequence"/>
</dbReference>
<evidence type="ECO:0000256" key="2">
    <source>
        <dbReference type="ARBA" id="ARBA00022723"/>
    </source>
</evidence>
<dbReference type="Gene3D" id="1.10.8.10">
    <property type="entry name" value="DNA helicase RuvA subunit, C-terminal domain"/>
    <property type="match status" value="1"/>
</dbReference>
<dbReference type="InterPro" id="IPR038508">
    <property type="entry name" value="ArfGAP_dom_sf"/>
</dbReference>
<dbReference type="PANTHER" id="PTHR45705:SF7">
    <property type="entry name" value="ACTIVATING PROTEIN FOR ARF, PUTATIVE (AFU_ORTHOLOGUE AFUA_4G09120)-RELATED"/>
    <property type="match status" value="1"/>
</dbReference>
<comment type="caution">
    <text evidence="8">The sequence shown here is derived from an EMBL/GenBank/DDBJ whole genome shotgun (WGS) entry which is preliminary data.</text>
</comment>
<dbReference type="Pfam" id="PF01412">
    <property type="entry name" value="ArfGap"/>
    <property type="match status" value="1"/>
</dbReference>
<dbReference type="SUPFAM" id="SSF46934">
    <property type="entry name" value="UBA-like"/>
    <property type="match status" value="1"/>
</dbReference>
<dbReference type="InterPro" id="IPR051718">
    <property type="entry name" value="ARF_GTPase-activating"/>
</dbReference>
<keyword evidence="2" id="KW-0479">Metal-binding</keyword>
<evidence type="ECO:0000313" key="8">
    <source>
        <dbReference type="EMBL" id="GAO52272.1"/>
    </source>
</evidence>
<dbReference type="EMBL" id="BACD03000064">
    <property type="protein sequence ID" value="GAO52272.1"/>
    <property type="molecule type" value="Genomic_DNA"/>
</dbReference>
<dbReference type="OMA" id="ASWNMGI"/>
<dbReference type="CDD" id="cd08204">
    <property type="entry name" value="ArfGap"/>
    <property type="match status" value="1"/>
</dbReference>
<reference evidence="8 9" key="1">
    <citation type="journal article" date="2011" name="J. Gen. Appl. Microbiol.">
        <title>Draft genome sequencing of the enigmatic yeast Saitoella complicata.</title>
        <authorList>
            <person name="Nishida H."/>
            <person name="Hamamoto M."/>
            <person name="Sugiyama J."/>
        </authorList>
    </citation>
    <scope>NUCLEOTIDE SEQUENCE [LARGE SCALE GENOMIC DNA]</scope>
    <source>
        <strain evidence="8 9">NRRL Y-17804</strain>
    </source>
</reference>
<feature type="region of interest" description="Disordered" evidence="6">
    <location>
        <begin position="122"/>
        <end position="202"/>
    </location>
</feature>
<dbReference type="PRINTS" id="PR00405">
    <property type="entry name" value="REVINTRACTNG"/>
</dbReference>
<evidence type="ECO:0000259" key="7">
    <source>
        <dbReference type="PROSITE" id="PS50115"/>
    </source>
</evidence>
<evidence type="ECO:0000313" key="9">
    <source>
        <dbReference type="Proteomes" id="UP000033140"/>
    </source>
</evidence>
<feature type="compositionally biased region" description="Low complexity" evidence="6">
    <location>
        <begin position="296"/>
        <end position="317"/>
    </location>
</feature>
<dbReference type="SMART" id="SM00105">
    <property type="entry name" value="ArfGap"/>
    <property type="match status" value="1"/>
</dbReference>
<name>A0A0E9NQW8_SAICN</name>
<feature type="region of interest" description="Disordered" evidence="6">
    <location>
        <begin position="249"/>
        <end position="284"/>
    </location>
</feature>
<dbReference type="Gene3D" id="1.10.220.150">
    <property type="entry name" value="Arf GTPase activating protein"/>
    <property type="match status" value="1"/>
</dbReference>